<name>A0A4R3M3Z8_9HYPH</name>
<dbReference type="Pfam" id="PF02698">
    <property type="entry name" value="DUF218"/>
    <property type="match status" value="1"/>
</dbReference>
<keyword evidence="2" id="KW-0472">Membrane</keyword>
<dbReference type="PANTHER" id="PTHR30336:SF4">
    <property type="entry name" value="ENVELOPE BIOGENESIS FACTOR ELYC"/>
    <property type="match status" value="1"/>
</dbReference>
<dbReference type="GO" id="GO:0005886">
    <property type="term" value="C:plasma membrane"/>
    <property type="evidence" value="ECO:0007669"/>
    <property type="project" value="TreeGrafter"/>
</dbReference>
<dbReference type="AlphaFoldDB" id="A0A4R3M3Z8"/>
<dbReference type="InterPro" id="IPR051599">
    <property type="entry name" value="Cell_Envelope_Assoc"/>
</dbReference>
<feature type="domain" description="DUF218" evidence="3">
    <location>
        <begin position="43"/>
        <end position="182"/>
    </location>
</feature>
<dbReference type="CDD" id="cd06259">
    <property type="entry name" value="YdcF-like"/>
    <property type="match status" value="1"/>
</dbReference>
<evidence type="ECO:0000256" key="2">
    <source>
        <dbReference type="SAM" id="Phobius"/>
    </source>
</evidence>
<sequence>MLRAAAWTFGGLFVLAGALFVGGFVAFTFTIASREPVAPKRADAIVVLTGGASRVADGVQLLAEGRGQRLLISGVNRATSADELRRTLPAGEAFLDCCVDLGKKALNTWGNAIEAAEWVRSRRFRSLVVVTSAYHMPRALFELGRALPDVELIAYPVVTDRMQDSDWWTEPQTAKLLLKEYVKYMMAQAKIRPLQAVAPVAPAEDPARGAGPKPSPGPQAAAH</sequence>
<dbReference type="Proteomes" id="UP000294664">
    <property type="component" value="Unassembled WGS sequence"/>
</dbReference>
<dbReference type="PANTHER" id="PTHR30336">
    <property type="entry name" value="INNER MEMBRANE PROTEIN, PROBABLE PERMEASE"/>
    <property type="match status" value="1"/>
</dbReference>
<dbReference type="InterPro" id="IPR003848">
    <property type="entry name" value="DUF218"/>
</dbReference>
<dbReference type="GO" id="GO:0043164">
    <property type="term" value="P:Gram-negative-bacterium-type cell wall biogenesis"/>
    <property type="evidence" value="ECO:0007669"/>
    <property type="project" value="TreeGrafter"/>
</dbReference>
<dbReference type="EMBL" id="SMAI01000003">
    <property type="protein sequence ID" value="TCT05905.1"/>
    <property type="molecule type" value="Genomic_DNA"/>
</dbReference>
<reference evidence="4 5" key="1">
    <citation type="submission" date="2019-03" db="EMBL/GenBank/DDBJ databases">
        <title>Genomic Encyclopedia of Type Strains, Phase IV (KMG-IV): sequencing the most valuable type-strain genomes for metagenomic binning, comparative biology and taxonomic classification.</title>
        <authorList>
            <person name="Goeker M."/>
        </authorList>
    </citation>
    <scope>NUCLEOTIDE SEQUENCE [LARGE SCALE GENOMIC DNA]</scope>
    <source>
        <strain evidence="4 5">DSM 9035</strain>
    </source>
</reference>
<keyword evidence="5" id="KW-1185">Reference proteome</keyword>
<feature type="transmembrane region" description="Helical" evidence="2">
    <location>
        <begin position="6"/>
        <end position="32"/>
    </location>
</feature>
<keyword evidence="2" id="KW-1133">Transmembrane helix</keyword>
<accession>A0A4R3M3Z8</accession>
<protein>
    <submittedName>
        <fullName evidence="4">Uncharacterized SAM-binding protein YcdF (DUF218 family)</fullName>
    </submittedName>
</protein>
<evidence type="ECO:0000256" key="1">
    <source>
        <dbReference type="SAM" id="MobiDB-lite"/>
    </source>
</evidence>
<dbReference type="RefSeq" id="WP_165933661.1">
    <property type="nucleotide sequence ID" value="NZ_SMAI01000003.1"/>
</dbReference>
<evidence type="ECO:0000259" key="3">
    <source>
        <dbReference type="Pfam" id="PF02698"/>
    </source>
</evidence>
<dbReference type="GO" id="GO:0000270">
    <property type="term" value="P:peptidoglycan metabolic process"/>
    <property type="evidence" value="ECO:0007669"/>
    <property type="project" value="TreeGrafter"/>
</dbReference>
<organism evidence="4 5">
    <name type="scientific">Aquabacter spiritensis</name>
    <dbReference type="NCBI Taxonomy" id="933073"/>
    <lineage>
        <taxon>Bacteria</taxon>
        <taxon>Pseudomonadati</taxon>
        <taxon>Pseudomonadota</taxon>
        <taxon>Alphaproteobacteria</taxon>
        <taxon>Hyphomicrobiales</taxon>
        <taxon>Xanthobacteraceae</taxon>
        <taxon>Aquabacter</taxon>
    </lineage>
</organism>
<comment type="caution">
    <text evidence="4">The sequence shown here is derived from an EMBL/GenBank/DDBJ whole genome shotgun (WGS) entry which is preliminary data.</text>
</comment>
<evidence type="ECO:0000313" key="4">
    <source>
        <dbReference type="EMBL" id="TCT05905.1"/>
    </source>
</evidence>
<keyword evidence="2" id="KW-0812">Transmembrane</keyword>
<proteinExistence type="predicted"/>
<gene>
    <name evidence="4" type="ORF">EDC64_1036</name>
</gene>
<evidence type="ECO:0000313" key="5">
    <source>
        <dbReference type="Proteomes" id="UP000294664"/>
    </source>
</evidence>
<feature type="region of interest" description="Disordered" evidence="1">
    <location>
        <begin position="201"/>
        <end position="223"/>
    </location>
</feature>